<evidence type="ECO:0000256" key="2">
    <source>
        <dbReference type="ARBA" id="ARBA00022884"/>
    </source>
</evidence>
<dbReference type="InterPro" id="IPR051270">
    <property type="entry name" value="Tyrosine-tRNA_ligase_regulator"/>
</dbReference>
<dbReference type="PANTHER" id="PTHR11586">
    <property type="entry name" value="TRNA-AMINOACYLATION COFACTOR ARC1 FAMILY MEMBER"/>
    <property type="match status" value="1"/>
</dbReference>
<keyword evidence="1 3" id="KW-0820">tRNA-binding</keyword>
<evidence type="ECO:0000256" key="3">
    <source>
        <dbReference type="PROSITE-ProRule" id="PRU00209"/>
    </source>
</evidence>
<evidence type="ECO:0000256" key="4">
    <source>
        <dbReference type="SAM" id="MobiDB-lite"/>
    </source>
</evidence>
<evidence type="ECO:0000256" key="1">
    <source>
        <dbReference type="ARBA" id="ARBA00022555"/>
    </source>
</evidence>
<dbReference type="InterPro" id="IPR036282">
    <property type="entry name" value="Glutathione-S-Trfase_C_sf"/>
</dbReference>
<name>A0A7S3PB34_9STRA</name>
<dbReference type="InterPro" id="IPR053836">
    <property type="entry name" value="Arc1-like_N"/>
</dbReference>
<dbReference type="GO" id="GO:0000049">
    <property type="term" value="F:tRNA binding"/>
    <property type="evidence" value="ECO:0007669"/>
    <property type="project" value="UniProtKB-UniRule"/>
</dbReference>
<dbReference type="Gene3D" id="2.40.50.140">
    <property type="entry name" value="Nucleic acid-binding proteins"/>
    <property type="match status" value="1"/>
</dbReference>
<feature type="domain" description="TRNA-binding" evidence="5">
    <location>
        <begin position="228"/>
        <end position="332"/>
    </location>
</feature>
<dbReference type="AlphaFoldDB" id="A0A7S3PB34"/>
<feature type="compositionally biased region" description="Basic and acidic residues" evidence="4">
    <location>
        <begin position="186"/>
        <end position="214"/>
    </location>
</feature>
<sequence>MEASMLCFVEEVLGLTSTSVFIGKLNPVTAIRMAIKELGEDKEKYWLGESPLEKAKVSQWVSFTKDLHHSKDFGEGKKLQVLMILEKELKNSSFLGSKAHQTLADVAIYFCLHELVSSMKPQQLVSEFPAVARWFNQAQNSTLPKKKDVKLKLIDFVLPDAFDLLGSNGNGANVASSTDKNKGKKGKMDKAKPDGKGKVKNKTDNEIKKKDTKPSKPVAADAAADQPLITMLDIRVGRIVSIEKHPEKDKIYCEQIELGEEKPRSIASGLVEFYPEPSVLVDRKVLVLCNLKPRKMGNFMSNGMVLCASNPDKSKVEVVDPPEAAQVGDKVSFPTLGDNSKYEAWAPNKVAKKKIFENVAPNLKTNGNKEPVWIGPDNKEHNFVVADAKCSVPTISDGNVS</sequence>
<dbReference type="PANTHER" id="PTHR11586:SF33">
    <property type="entry name" value="AMINOACYL TRNA SYNTHASE COMPLEX-INTERACTING MULTIFUNCTIONAL PROTEIN 1"/>
    <property type="match status" value="1"/>
</dbReference>
<dbReference type="SUPFAM" id="SSF50249">
    <property type="entry name" value="Nucleic acid-binding proteins"/>
    <property type="match status" value="1"/>
</dbReference>
<dbReference type="SUPFAM" id="SSF47616">
    <property type="entry name" value="GST C-terminal domain-like"/>
    <property type="match status" value="1"/>
</dbReference>
<dbReference type="Pfam" id="PF01588">
    <property type="entry name" value="tRNA_bind"/>
    <property type="match status" value="1"/>
</dbReference>
<dbReference type="EMBL" id="HBIN01004097">
    <property type="protein sequence ID" value="CAE0432540.1"/>
    <property type="molecule type" value="Transcribed_RNA"/>
</dbReference>
<dbReference type="CDD" id="cd02799">
    <property type="entry name" value="tRNA_bind_EMAP-II_like"/>
    <property type="match status" value="1"/>
</dbReference>
<dbReference type="GO" id="GO:0032991">
    <property type="term" value="C:protein-containing complex"/>
    <property type="evidence" value="ECO:0007669"/>
    <property type="project" value="UniProtKB-ARBA"/>
</dbReference>
<organism evidence="6">
    <name type="scientific">Aplanochytrium stocchinoi</name>
    <dbReference type="NCBI Taxonomy" id="215587"/>
    <lineage>
        <taxon>Eukaryota</taxon>
        <taxon>Sar</taxon>
        <taxon>Stramenopiles</taxon>
        <taxon>Bigyra</taxon>
        <taxon>Labyrinthulomycetes</taxon>
        <taxon>Thraustochytrida</taxon>
        <taxon>Thraustochytriidae</taxon>
        <taxon>Aplanochytrium</taxon>
    </lineage>
</organism>
<keyword evidence="2 3" id="KW-0694">RNA-binding</keyword>
<gene>
    <name evidence="6" type="ORF">ASTO00021_LOCUS2865</name>
</gene>
<dbReference type="InterPro" id="IPR002547">
    <property type="entry name" value="tRNA-bd_dom"/>
</dbReference>
<dbReference type="PROSITE" id="PS50886">
    <property type="entry name" value="TRBD"/>
    <property type="match status" value="1"/>
</dbReference>
<dbReference type="InterPro" id="IPR012340">
    <property type="entry name" value="NA-bd_OB-fold"/>
</dbReference>
<evidence type="ECO:0000313" key="6">
    <source>
        <dbReference type="EMBL" id="CAE0432540.1"/>
    </source>
</evidence>
<accession>A0A7S3PB34</accession>
<feature type="region of interest" description="Disordered" evidence="4">
    <location>
        <begin position="172"/>
        <end position="221"/>
    </location>
</feature>
<reference evidence="6" key="1">
    <citation type="submission" date="2021-01" db="EMBL/GenBank/DDBJ databases">
        <authorList>
            <person name="Corre E."/>
            <person name="Pelletier E."/>
            <person name="Niang G."/>
            <person name="Scheremetjew M."/>
            <person name="Finn R."/>
            <person name="Kale V."/>
            <person name="Holt S."/>
            <person name="Cochrane G."/>
            <person name="Meng A."/>
            <person name="Brown T."/>
            <person name="Cohen L."/>
        </authorList>
    </citation>
    <scope>NUCLEOTIDE SEQUENCE</scope>
    <source>
        <strain evidence="6">GSBS06</strain>
    </source>
</reference>
<dbReference type="Gene3D" id="1.20.1050.10">
    <property type="match status" value="1"/>
</dbReference>
<evidence type="ECO:0000259" key="5">
    <source>
        <dbReference type="PROSITE" id="PS50886"/>
    </source>
</evidence>
<proteinExistence type="predicted"/>
<protein>
    <recommendedName>
        <fullName evidence="5">tRNA-binding domain-containing protein</fullName>
    </recommendedName>
</protein>
<dbReference type="Pfam" id="PF21972">
    <property type="entry name" value="Arc1p_N_like"/>
    <property type="match status" value="1"/>
</dbReference>